<protein>
    <submittedName>
        <fullName evidence="3">LECE-like protein</fullName>
    </submittedName>
</protein>
<organism evidence="3 4">
    <name type="scientific">Mya arenaria</name>
    <name type="common">Soft-shell clam</name>
    <dbReference type="NCBI Taxonomy" id="6604"/>
    <lineage>
        <taxon>Eukaryota</taxon>
        <taxon>Metazoa</taxon>
        <taxon>Spiralia</taxon>
        <taxon>Lophotrochozoa</taxon>
        <taxon>Mollusca</taxon>
        <taxon>Bivalvia</taxon>
        <taxon>Autobranchia</taxon>
        <taxon>Heteroconchia</taxon>
        <taxon>Euheterodonta</taxon>
        <taxon>Imparidentia</taxon>
        <taxon>Neoheterodontei</taxon>
        <taxon>Myida</taxon>
        <taxon>Myoidea</taxon>
        <taxon>Myidae</taxon>
        <taxon>Mya</taxon>
    </lineage>
</organism>
<dbReference type="InterPro" id="IPR001304">
    <property type="entry name" value="C-type_lectin-like"/>
</dbReference>
<evidence type="ECO:0000313" key="3">
    <source>
        <dbReference type="EMBL" id="WAR14541.1"/>
    </source>
</evidence>
<dbReference type="PANTHER" id="PTHR22803">
    <property type="entry name" value="MANNOSE, PHOSPHOLIPASE, LECTIN RECEPTOR RELATED"/>
    <property type="match status" value="1"/>
</dbReference>
<dbReference type="CDD" id="cd00037">
    <property type="entry name" value="CLECT"/>
    <property type="match status" value="1"/>
</dbReference>
<dbReference type="InterPro" id="IPR016186">
    <property type="entry name" value="C-type_lectin-like/link_sf"/>
</dbReference>
<proteinExistence type="predicted"/>
<name>A0ABY7F0Y1_MYAAR</name>
<dbReference type="InterPro" id="IPR050111">
    <property type="entry name" value="C-type_lectin/snaclec_domain"/>
</dbReference>
<sequence>MVPSSVIYFNNGISADLLGYVQTDDDVTTQSCPGVIPESDRLQTTDVSSSKPPPTTTGAGVTNTHYEGCTKQDPQSFGRSCFKMFQVSRGWADGEKLCLEGGGHLAAITSAEEQAFLQQLIETQLPRNSSVWIGLSDIDKEGHFQWTSAVSVSPLG</sequence>
<keyword evidence="4" id="KW-1185">Reference proteome</keyword>
<evidence type="ECO:0000313" key="4">
    <source>
        <dbReference type="Proteomes" id="UP001164746"/>
    </source>
</evidence>
<dbReference type="SUPFAM" id="SSF56436">
    <property type="entry name" value="C-type lectin-like"/>
    <property type="match status" value="1"/>
</dbReference>
<dbReference type="Pfam" id="PF00059">
    <property type="entry name" value="Lectin_C"/>
    <property type="match status" value="1"/>
</dbReference>
<reference evidence="3" key="1">
    <citation type="submission" date="2022-11" db="EMBL/GenBank/DDBJ databases">
        <title>Centuries of genome instability and evolution in soft-shell clam transmissible cancer (bioRxiv).</title>
        <authorList>
            <person name="Hart S.F.M."/>
            <person name="Yonemitsu M.A."/>
            <person name="Giersch R.M."/>
            <person name="Beal B.F."/>
            <person name="Arriagada G."/>
            <person name="Davis B.W."/>
            <person name="Ostrander E.A."/>
            <person name="Goff S.P."/>
            <person name="Metzger M.J."/>
        </authorList>
    </citation>
    <scope>NUCLEOTIDE SEQUENCE</scope>
    <source>
        <strain evidence="3">MELC-2E11</strain>
        <tissue evidence="3">Siphon/mantle</tissue>
    </source>
</reference>
<evidence type="ECO:0000256" key="1">
    <source>
        <dbReference type="SAM" id="MobiDB-lite"/>
    </source>
</evidence>
<dbReference type="Proteomes" id="UP001164746">
    <property type="component" value="Chromosome 9"/>
</dbReference>
<gene>
    <name evidence="3" type="ORF">MAR_004646</name>
</gene>
<feature type="region of interest" description="Disordered" evidence="1">
    <location>
        <begin position="35"/>
        <end position="64"/>
    </location>
</feature>
<feature type="compositionally biased region" description="Polar residues" evidence="1">
    <location>
        <begin position="44"/>
        <end position="64"/>
    </location>
</feature>
<feature type="domain" description="C-type lectin" evidence="2">
    <location>
        <begin position="77"/>
        <end position="153"/>
    </location>
</feature>
<evidence type="ECO:0000259" key="2">
    <source>
        <dbReference type="PROSITE" id="PS50041"/>
    </source>
</evidence>
<accession>A0ABY7F0Y1</accession>
<dbReference type="Gene3D" id="3.10.100.10">
    <property type="entry name" value="Mannose-Binding Protein A, subunit A"/>
    <property type="match status" value="1"/>
</dbReference>
<dbReference type="EMBL" id="CP111020">
    <property type="protein sequence ID" value="WAR14541.1"/>
    <property type="molecule type" value="Genomic_DNA"/>
</dbReference>
<dbReference type="PROSITE" id="PS50041">
    <property type="entry name" value="C_TYPE_LECTIN_2"/>
    <property type="match status" value="1"/>
</dbReference>
<dbReference type="InterPro" id="IPR016187">
    <property type="entry name" value="CTDL_fold"/>
</dbReference>